<feature type="transmembrane region" description="Helical" evidence="1">
    <location>
        <begin position="6"/>
        <end position="29"/>
    </location>
</feature>
<evidence type="ECO:0000256" key="1">
    <source>
        <dbReference type="SAM" id="Phobius"/>
    </source>
</evidence>
<sequence length="55" mass="6716">MELWKIIIFCLVVLIIVVGGYVFMFFHIMRRDPKELEYRKHIGQDNRLIPPRDKK</sequence>
<organism evidence="2 3">
    <name type="scientific">Sulfurovum xiamenensis</name>
    <dbReference type="NCBI Taxonomy" id="3019066"/>
    <lineage>
        <taxon>Bacteria</taxon>
        <taxon>Pseudomonadati</taxon>
        <taxon>Campylobacterota</taxon>
        <taxon>Epsilonproteobacteria</taxon>
        <taxon>Campylobacterales</taxon>
        <taxon>Sulfurovaceae</taxon>
        <taxon>Sulfurovum</taxon>
    </lineage>
</organism>
<keyword evidence="3" id="KW-1185">Reference proteome</keyword>
<keyword evidence="1" id="KW-0812">Transmembrane</keyword>
<reference evidence="2" key="1">
    <citation type="submission" date="2023-01" db="EMBL/GenBank/DDBJ databases">
        <title>Sulfurovum sp. XTW-4 genome assembly.</title>
        <authorList>
            <person name="Wang J."/>
        </authorList>
    </citation>
    <scope>NUCLEOTIDE SEQUENCE</scope>
    <source>
        <strain evidence="2">XTW-4</strain>
    </source>
</reference>
<name>A0ABT7QT69_9BACT</name>
<comment type="caution">
    <text evidence="2">The sequence shown here is derived from an EMBL/GenBank/DDBJ whole genome shotgun (WGS) entry which is preliminary data.</text>
</comment>
<accession>A0ABT7QT69</accession>
<gene>
    <name evidence="2" type="ORF">PF327_08760</name>
</gene>
<evidence type="ECO:0000313" key="2">
    <source>
        <dbReference type="EMBL" id="MDM5264283.1"/>
    </source>
</evidence>
<dbReference type="EMBL" id="JAQIBC010000006">
    <property type="protein sequence ID" value="MDM5264283.1"/>
    <property type="molecule type" value="Genomic_DNA"/>
</dbReference>
<protein>
    <submittedName>
        <fullName evidence="2">Uncharacterized protein</fullName>
    </submittedName>
</protein>
<proteinExistence type="predicted"/>
<dbReference type="RefSeq" id="WP_155993613.1">
    <property type="nucleotide sequence ID" value="NZ_JAQIBC010000006.1"/>
</dbReference>
<dbReference type="Proteomes" id="UP001169066">
    <property type="component" value="Unassembled WGS sequence"/>
</dbReference>
<keyword evidence="1" id="KW-1133">Transmembrane helix</keyword>
<evidence type="ECO:0000313" key="3">
    <source>
        <dbReference type="Proteomes" id="UP001169066"/>
    </source>
</evidence>
<keyword evidence="1" id="KW-0472">Membrane</keyword>